<evidence type="ECO:0000313" key="3">
    <source>
        <dbReference type="Proteomes" id="UP001213000"/>
    </source>
</evidence>
<dbReference type="Proteomes" id="UP001213000">
    <property type="component" value="Unassembled WGS sequence"/>
</dbReference>
<evidence type="ECO:0000313" key="2">
    <source>
        <dbReference type="EMBL" id="KAJ3573879.1"/>
    </source>
</evidence>
<evidence type="ECO:0000256" key="1">
    <source>
        <dbReference type="SAM" id="MobiDB-lite"/>
    </source>
</evidence>
<accession>A0AAD5W4W1</accession>
<keyword evidence="3" id="KW-1185">Reference proteome</keyword>
<comment type="caution">
    <text evidence="2">The sequence shown here is derived from an EMBL/GenBank/DDBJ whole genome shotgun (WGS) entry which is preliminary data.</text>
</comment>
<organism evidence="2 3">
    <name type="scientific">Leucocoprinus birnbaumii</name>
    <dbReference type="NCBI Taxonomy" id="56174"/>
    <lineage>
        <taxon>Eukaryota</taxon>
        <taxon>Fungi</taxon>
        <taxon>Dikarya</taxon>
        <taxon>Basidiomycota</taxon>
        <taxon>Agaricomycotina</taxon>
        <taxon>Agaricomycetes</taxon>
        <taxon>Agaricomycetidae</taxon>
        <taxon>Agaricales</taxon>
        <taxon>Agaricineae</taxon>
        <taxon>Agaricaceae</taxon>
        <taxon>Leucocoprinus</taxon>
    </lineage>
</organism>
<sequence length="179" mass="20012">MQDEGQQTELSSSPSSETLASNSAYIFKSSHYMPTDSDLQPPWLSKRPKLSSRQLFRHSDGAKDVKFELEEQRRVTEIFLWPPQTPLSPSPAVVPRQVKSLEQGKANTSNHTRPNPSDSEAAYSEADYFCPREKTAKSLASHFRTKSLDLGCQIKLAQDLPNKRTKSISKVPSFLSSGN</sequence>
<proteinExistence type="predicted"/>
<feature type="region of interest" description="Disordered" evidence="1">
    <location>
        <begin position="32"/>
        <end position="57"/>
    </location>
</feature>
<dbReference type="EMBL" id="JANIEX010000088">
    <property type="protein sequence ID" value="KAJ3573879.1"/>
    <property type="molecule type" value="Genomic_DNA"/>
</dbReference>
<name>A0AAD5W4W1_9AGAR</name>
<feature type="region of interest" description="Disordered" evidence="1">
    <location>
        <begin position="86"/>
        <end position="123"/>
    </location>
</feature>
<protein>
    <submittedName>
        <fullName evidence="2">Uncharacterized protein</fullName>
    </submittedName>
</protein>
<gene>
    <name evidence="2" type="ORF">NP233_g2142</name>
</gene>
<reference evidence="2" key="1">
    <citation type="submission" date="2022-07" db="EMBL/GenBank/DDBJ databases">
        <title>Genome Sequence of Leucocoprinus birnbaumii.</title>
        <authorList>
            <person name="Buettner E."/>
        </authorList>
    </citation>
    <scope>NUCLEOTIDE SEQUENCE</scope>
    <source>
        <strain evidence="2">VT141</strain>
    </source>
</reference>
<feature type="compositionally biased region" description="Polar residues" evidence="1">
    <location>
        <begin position="105"/>
        <end position="118"/>
    </location>
</feature>
<dbReference type="AlphaFoldDB" id="A0AAD5W4W1"/>